<protein>
    <recommendedName>
        <fullName evidence="7">Polyprenyl synthetase</fullName>
    </recommendedName>
</protein>
<evidence type="ECO:0008006" key="7">
    <source>
        <dbReference type="Google" id="ProtNLM"/>
    </source>
</evidence>
<keyword evidence="3" id="KW-0808">Transferase</keyword>
<proteinExistence type="inferred from homology"/>
<dbReference type="GO" id="GO:0008299">
    <property type="term" value="P:isoprenoid biosynthetic process"/>
    <property type="evidence" value="ECO:0007669"/>
    <property type="project" value="InterPro"/>
</dbReference>
<gene>
    <name evidence="6" type="ORF">METZ01_LOCUS154638</name>
</gene>
<reference evidence="6" key="1">
    <citation type="submission" date="2018-05" db="EMBL/GenBank/DDBJ databases">
        <authorList>
            <person name="Lanie J.A."/>
            <person name="Ng W.-L."/>
            <person name="Kazmierczak K.M."/>
            <person name="Andrzejewski T.M."/>
            <person name="Davidsen T.M."/>
            <person name="Wayne K.J."/>
            <person name="Tettelin H."/>
            <person name="Glass J.I."/>
            <person name="Rusch D."/>
            <person name="Podicherti R."/>
            <person name="Tsui H.-C.T."/>
            <person name="Winkler M.E."/>
        </authorList>
    </citation>
    <scope>NUCLEOTIDE SEQUENCE</scope>
</reference>
<comment type="cofactor">
    <cofactor evidence="1">
        <name>Mg(2+)</name>
        <dbReference type="ChEBI" id="CHEBI:18420"/>
    </cofactor>
</comment>
<dbReference type="SUPFAM" id="SSF48576">
    <property type="entry name" value="Terpenoid synthases"/>
    <property type="match status" value="1"/>
</dbReference>
<keyword evidence="5" id="KW-0460">Magnesium</keyword>
<name>A0A382AK84_9ZZZZ</name>
<sequence length="270" mass="30096">LKIEIDKALQKIPVKDSPKYLYDPIQYVISGKGKRLRPILVHLSGQVHDADPSELMKVSLAVELLHNFSLVHDDIMDGDNIRHGKTTVHEKWDMSTAILSGDGLFVLAQLLLTNLPAIVFQRFNEVALTICEGQGMDKDFENNSSININHYLSMIGKKTGALLGLSAEMGGLLGNLDNHKNEDLFEFGFNLGLAFQIQDDYLEIFGDESSMGKSLGSDITSGKQTVLTILAREKDPVSWDNFVSSNSDIQEYKEYYESSEVKVEAKKLID</sequence>
<dbReference type="GO" id="GO:0046872">
    <property type="term" value="F:metal ion binding"/>
    <property type="evidence" value="ECO:0007669"/>
    <property type="project" value="UniProtKB-KW"/>
</dbReference>
<comment type="similarity">
    <text evidence="2">Belongs to the FPP/GGPP synthase family.</text>
</comment>
<evidence type="ECO:0000256" key="2">
    <source>
        <dbReference type="ARBA" id="ARBA00006706"/>
    </source>
</evidence>
<evidence type="ECO:0000256" key="4">
    <source>
        <dbReference type="ARBA" id="ARBA00022723"/>
    </source>
</evidence>
<dbReference type="GO" id="GO:0004659">
    <property type="term" value="F:prenyltransferase activity"/>
    <property type="evidence" value="ECO:0007669"/>
    <property type="project" value="InterPro"/>
</dbReference>
<dbReference type="AlphaFoldDB" id="A0A382AK84"/>
<dbReference type="PANTHER" id="PTHR12001:SF85">
    <property type="entry name" value="SHORT CHAIN ISOPRENYL DIPHOSPHATE SYNTHASE"/>
    <property type="match status" value="1"/>
</dbReference>
<dbReference type="SFLD" id="SFLDS00005">
    <property type="entry name" value="Isoprenoid_Synthase_Type_I"/>
    <property type="match status" value="1"/>
</dbReference>
<dbReference type="InterPro" id="IPR008949">
    <property type="entry name" value="Isoprenoid_synthase_dom_sf"/>
</dbReference>
<evidence type="ECO:0000256" key="3">
    <source>
        <dbReference type="ARBA" id="ARBA00022679"/>
    </source>
</evidence>
<feature type="non-terminal residue" evidence="6">
    <location>
        <position position="270"/>
    </location>
</feature>
<dbReference type="Gene3D" id="1.10.600.10">
    <property type="entry name" value="Farnesyl Diphosphate Synthase"/>
    <property type="match status" value="1"/>
</dbReference>
<evidence type="ECO:0000256" key="5">
    <source>
        <dbReference type="ARBA" id="ARBA00022842"/>
    </source>
</evidence>
<dbReference type="Pfam" id="PF00348">
    <property type="entry name" value="polyprenyl_synt"/>
    <property type="match status" value="1"/>
</dbReference>
<dbReference type="EMBL" id="UINC01025704">
    <property type="protein sequence ID" value="SVB01784.1"/>
    <property type="molecule type" value="Genomic_DNA"/>
</dbReference>
<dbReference type="InterPro" id="IPR000092">
    <property type="entry name" value="Polyprenyl_synt"/>
</dbReference>
<dbReference type="CDD" id="cd00685">
    <property type="entry name" value="Trans_IPPS_HT"/>
    <property type="match status" value="1"/>
</dbReference>
<accession>A0A382AK84</accession>
<keyword evidence="4" id="KW-0479">Metal-binding</keyword>
<feature type="non-terminal residue" evidence="6">
    <location>
        <position position="1"/>
    </location>
</feature>
<dbReference type="SFLD" id="SFLDG01017">
    <property type="entry name" value="Polyprenyl_Transferase_Like"/>
    <property type="match status" value="1"/>
</dbReference>
<evidence type="ECO:0000256" key="1">
    <source>
        <dbReference type="ARBA" id="ARBA00001946"/>
    </source>
</evidence>
<evidence type="ECO:0000313" key="6">
    <source>
        <dbReference type="EMBL" id="SVB01784.1"/>
    </source>
</evidence>
<organism evidence="6">
    <name type="scientific">marine metagenome</name>
    <dbReference type="NCBI Taxonomy" id="408172"/>
    <lineage>
        <taxon>unclassified sequences</taxon>
        <taxon>metagenomes</taxon>
        <taxon>ecological metagenomes</taxon>
    </lineage>
</organism>
<dbReference type="PANTHER" id="PTHR12001">
    <property type="entry name" value="GERANYLGERANYL PYROPHOSPHATE SYNTHASE"/>
    <property type="match status" value="1"/>
</dbReference>